<evidence type="ECO:0000256" key="3">
    <source>
        <dbReference type="ARBA" id="ARBA00022679"/>
    </source>
</evidence>
<organism evidence="9 10">
    <name type="scientific">Mikania micrantha</name>
    <name type="common">bitter vine</name>
    <dbReference type="NCBI Taxonomy" id="192012"/>
    <lineage>
        <taxon>Eukaryota</taxon>
        <taxon>Viridiplantae</taxon>
        <taxon>Streptophyta</taxon>
        <taxon>Embryophyta</taxon>
        <taxon>Tracheophyta</taxon>
        <taxon>Spermatophyta</taxon>
        <taxon>Magnoliopsida</taxon>
        <taxon>eudicotyledons</taxon>
        <taxon>Gunneridae</taxon>
        <taxon>Pentapetalae</taxon>
        <taxon>asterids</taxon>
        <taxon>campanulids</taxon>
        <taxon>Asterales</taxon>
        <taxon>Asteraceae</taxon>
        <taxon>Asteroideae</taxon>
        <taxon>Heliantheae alliance</taxon>
        <taxon>Eupatorieae</taxon>
        <taxon>Mikania</taxon>
    </lineage>
</organism>
<dbReference type="PROSITE" id="PS00723">
    <property type="entry name" value="POLYPRENYL_SYNTHASE_1"/>
    <property type="match status" value="1"/>
</dbReference>
<protein>
    <submittedName>
        <fullName evidence="9">Uncharacterized protein</fullName>
    </submittedName>
</protein>
<dbReference type="GO" id="GO:0005737">
    <property type="term" value="C:cytoplasm"/>
    <property type="evidence" value="ECO:0007669"/>
    <property type="project" value="TreeGrafter"/>
</dbReference>
<evidence type="ECO:0000256" key="1">
    <source>
        <dbReference type="ARBA" id="ARBA00001946"/>
    </source>
</evidence>
<dbReference type="EMBL" id="SZYD01000017">
    <property type="protein sequence ID" value="KAD3067240.1"/>
    <property type="molecule type" value="Genomic_DNA"/>
</dbReference>
<dbReference type="PANTHER" id="PTHR11525:SF0">
    <property type="entry name" value="FARNESYL PYROPHOSPHATE SYNTHASE"/>
    <property type="match status" value="1"/>
</dbReference>
<evidence type="ECO:0000313" key="9">
    <source>
        <dbReference type="EMBL" id="KAD3067240.1"/>
    </source>
</evidence>
<comment type="similarity">
    <text evidence="2 7">Belongs to the FPP/GGPP synthase family.</text>
</comment>
<evidence type="ECO:0000256" key="4">
    <source>
        <dbReference type="ARBA" id="ARBA00022723"/>
    </source>
</evidence>
<dbReference type="GO" id="GO:0004161">
    <property type="term" value="F:dimethylallyltranstransferase activity"/>
    <property type="evidence" value="ECO:0007669"/>
    <property type="project" value="TreeGrafter"/>
</dbReference>
<comment type="cofactor">
    <cofactor evidence="1">
        <name>Mg(2+)</name>
        <dbReference type="ChEBI" id="CHEBI:18420"/>
    </cofactor>
</comment>
<dbReference type="InterPro" id="IPR000092">
    <property type="entry name" value="Polyprenyl_synt"/>
</dbReference>
<evidence type="ECO:0000256" key="2">
    <source>
        <dbReference type="ARBA" id="ARBA00006706"/>
    </source>
</evidence>
<keyword evidence="4" id="KW-0479">Metal-binding</keyword>
<evidence type="ECO:0000313" key="10">
    <source>
        <dbReference type="Proteomes" id="UP000326396"/>
    </source>
</evidence>
<dbReference type="GO" id="GO:0004337">
    <property type="term" value="F:(2E,6E)-farnesyl diphosphate synthase activity"/>
    <property type="evidence" value="ECO:0007669"/>
    <property type="project" value="TreeGrafter"/>
</dbReference>
<keyword evidence="10" id="KW-1185">Reference proteome</keyword>
<dbReference type="InterPro" id="IPR039702">
    <property type="entry name" value="FPS1-like"/>
</dbReference>
<evidence type="ECO:0000256" key="7">
    <source>
        <dbReference type="RuleBase" id="RU004466"/>
    </source>
</evidence>
<feature type="compositionally biased region" description="Basic and acidic residues" evidence="8">
    <location>
        <begin position="88"/>
        <end position="104"/>
    </location>
</feature>
<evidence type="ECO:0000256" key="5">
    <source>
        <dbReference type="ARBA" id="ARBA00022842"/>
    </source>
</evidence>
<sequence length="312" mass="36053">MASTDVGRTPTKDPMASTEAERASTKATASTRAEETPETTDDDDDNEKEQEQPQGSTSSCQIVPFKRRGHFRRRKTRRRAPQYNMPKAIDEDRGNKEGRKKENKGINQRLPLSQKKAKETIYVVLESNYSRLSTRFRSDLESKFMQVYDSIKADLLHDPSFQYDDDSRQWVDQMIDYNVLGGKMFRGLSVLESYQLLKTEKHTDDEVFLACVLGWCIEWLQASFLVHDDIMDGSHIRRGHSCWFRLPEVGMVAVNDAVVLRNHVPRILKKHFGGKDYYVNLLELFNEGHWVRVMEQKLDGLNGTKAMVTLWV</sequence>
<dbReference type="Proteomes" id="UP000326396">
    <property type="component" value="Linkage Group LG7"/>
</dbReference>
<keyword evidence="6" id="KW-0414">Isoprene biosynthesis</keyword>
<dbReference type="Gene3D" id="1.10.600.10">
    <property type="entry name" value="Farnesyl Diphosphate Synthase"/>
    <property type="match status" value="1"/>
</dbReference>
<dbReference type="SUPFAM" id="SSF48576">
    <property type="entry name" value="Terpenoid synthases"/>
    <property type="match status" value="1"/>
</dbReference>
<dbReference type="GO" id="GO:0045337">
    <property type="term" value="P:farnesyl diphosphate biosynthetic process"/>
    <property type="evidence" value="ECO:0007669"/>
    <property type="project" value="TreeGrafter"/>
</dbReference>
<dbReference type="InterPro" id="IPR008949">
    <property type="entry name" value="Isoprenoid_synthase_dom_sf"/>
</dbReference>
<feature type="compositionally biased region" description="Basic residues" evidence="8">
    <location>
        <begin position="65"/>
        <end position="80"/>
    </location>
</feature>
<name>A0A5N6M023_9ASTR</name>
<dbReference type="InterPro" id="IPR033749">
    <property type="entry name" value="Polyprenyl_synt_CS"/>
</dbReference>
<keyword evidence="3 7" id="KW-0808">Transferase</keyword>
<comment type="caution">
    <text evidence="9">The sequence shown here is derived from an EMBL/GenBank/DDBJ whole genome shotgun (WGS) entry which is preliminary data.</text>
</comment>
<dbReference type="Pfam" id="PF00348">
    <property type="entry name" value="polyprenyl_synt"/>
    <property type="match status" value="1"/>
</dbReference>
<feature type="compositionally biased region" description="Acidic residues" evidence="8">
    <location>
        <begin position="36"/>
        <end position="48"/>
    </location>
</feature>
<dbReference type="GO" id="GO:0046872">
    <property type="term" value="F:metal ion binding"/>
    <property type="evidence" value="ECO:0007669"/>
    <property type="project" value="UniProtKB-KW"/>
</dbReference>
<evidence type="ECO:0000256" key="6">
    <source>
        <dbReference type="ARBA" id="ARBA00023229"/>
    </source>
</evidence>
<reference evidence="9 10" key="1">
    <citation type="submission" date="2019-05" db="EMBL/GenBank/DDBJ databases">
        <title>Mikania micrantha, genome provides insights into the molecular mechanism of rapid growth.</title>
        <authorList>
            <person name="Liu B."/>
        </authorList>
    </citation>
    <scope>NUCLEOTIDE SEQUENCE [LARGE SCALE GENOMIC DNA]</scope>
    <source>
        <strain evidence="9">NLD-2019</strain>
        <tissue evidence="9">Leaf</tissue>
    </source>
</reference>
<dbReference type="OrthoDB" id="10257492at2759"/>
<accession>A0A5N6M023</accession>
<gene>
    <name evidence="9" type="ORF">E3N88_35120</name>
</gene>
<dbReference type="PANTHER" id="PTHR11525">
    <property type="entry name" value="FARNESYL-PYROPHOSPHATE SYNTHETASE"/>
    <property type="match status" value="1"/>
</dbReference>
<keyword evidence="5" id="KW-0460">Magnesium</keyword>
<proteinExistence type="inferred from homology"/>
<feature type="region of interest" description="Disordered" evidence="8">
    <location>
        <begin position="1"/>
        <end position="110"/>
    </location>
</feature>
<dbReference type="AlphaFoldDB" id="A0A5N6M023"/>
<evidence type="ECO:0000256" key="8">
    <source>
        <dbReference type="SAM" id="MobiDB-lite"/>
    </source>
</evidence>